<dbReference type="InterPro" id="IPR011129">
    <property type="entry name" value="CSD"/>
</dbReference>
<dbReference type="GO" id="GO:0005737">
    <property type="term" value="C:cytoplasm"/>
    <property type="evidence" value="ECO:0007669"/>
    <property type="project" value="UniProtKB-SubCell"/>
</dbReference>
<dbReference type="SMART" id="SM00357">
    <property type="entry name" value="CSP"/>
    <property type="match status" value="1"/>
</dbReference>
<evidence type="ECO:0000256" key="4">
    <source>
        <dbReference type="ARBA" id="ARBA00023125"/>
    </source>
</evidence>
<dbReference type="PANTHER" id="PTHR46565:SF20">
    <property type="entry name" value="COLD SHOCK DOMAIN-CONTAINING PROTEIN 4"/>
    <property type="match status" value="1"/>
</dbReference>
<evidence type="ECO:0000256" key="3">
    <source>
        <dbReference type="ARBA" id="ARBA00023015"/>
    </source>
</evidence>
<dbReference type="PROSITE" id="PS51857">
    <property type="entry name" value="CSD_2"/>
    <property type="match status" value="1"/>
</dbReference>
<feature type="region of interest" description="Disordered" evidence="7">
    <location>
        <begin position="41"/>
        <end position="79"/>
    </location>
</feature>
<reference evidence="9" key="1">
    <citation type="journal article" date="2014" name="Front. Microbiol.">
        <title>High frequency of phylogenetically diverse reductive dehalogenase-homologous genes in deep subseafloor sedimentary metagenomes.</title>
        <authorList>
            <person name="Kawai M."/>
            <person name="Futagami T."/>
            <person name="Toyoda A."/>
            <person name="Takaki Y."/>
            <person name="Nishi S."/>
            <person name="Hori S."/>
            <person name="Arai W."/>
            <person name="Tsubouchi T."/>
            <person name="Morono Y."/>
            <person name="Uchiyama I."/>
            <person name="Ito T."/>
            <person name="Fujiyama A."/>
            <person name="Inagaki F."/>
            <person name="Takami H."/>
        </authorList>
    </citation>
    <scope>NUCLEOTIDE SEQUENCE</scope>
    <source>
        <strain evidence="9">Expedition CK06-06</strain>
    </source>
</reference>
<evidence type="ECO:0000256" key="1">
    <source>
        <dbReference type="ARBA" id="ARBA00004496"/>
    </source>
</evidence>
<keyword evidence="4" id="KW-0238">DNA-binding</keyword>
<keyword evidence="5" id="KW-0010">Activator</keyword>
<evidence type="ECO:0000256" key="2">
    <source>
        <dbReference type="ARBA" id="ARBA00022490"/>
    </source>
</evidence>
<dbReference type="SUPFAM" id="SSF50249">
    <property type="entry name" value="Nucleic acid-binding proteins"/>
    <property type="match status" value="1"/>
</dbReference>
<dbReference type="InterPro" id="IPR012340">
    <property type="entry name" value="NA-bd_OB-fold"/>
</dbReference>
<feature type="compositionally biased region" description="Basic and acidic residues" evidence="7">
    <location>
        <begin position="47"/>
        <end position="62"/>
    </location>
</feature>
<sequence>MPKGTIRRLMDRGFGFIKTDDATDLFFHRNNLEGVEFSSLSEGQEVEFEKGPGRDGRPEAVKVRLTGTPVEDDSGDDGG</sequence>
<evidence type="ECO:0000256" key="7">
    <source>
        <dbReference type="SAM" id="MobiDB-lite"/>
    </source>
</evidence>
<dbReference type="AlphaFoldDB" id="X1C606"/>
<dbReference type="GO" id="GO:0003677">
    <property type="term" value="F:DNA binding"/>
    <property type="evidence" value="ECO:0007669"/>
    <property type="project" value="UniProtKB-KW"/>
</dbReference>
<keyword evidence="2" id="KW-0963">Cytoplasm</keyword>
<dbReference type="InterPro" id="IPR012156">
    <property type="entry name" value="Cold_shock_CspA"/>
</dbReference>
<protein>
    <recommendedName>
        <fullName evidence="8">CSD domain-containing protein</fullName>
    </recommendedName>
</protein>
<comment type="caution">
    <text evidence="9">The sequence shown here is derived from an EMBL/GenBank/DDBJ whole genome shotgun (WGS) entry which is preliminary data.</text>
</comment>
<name>X1C606_9ZZZZ</name>
<dbReference type="Gene3D" id="2.40.50.140">
    <property type="entry name" value="Nucleic acid-binding proteins"/>
    <property type="match status" value="1"/>
</dbReference>
<evidence type="ECO:0000256" key="6">
    <source>
        <dbReference type="ARBA" id="ARBA00023163"/>
    </source>
</evidence>
<dbReference type="InterPro" id="IPR002059">
    <property type="entry name" value="CSP_DNA-bd"/>
</dbReference>
<dbReference type="PANTHER" id="PTHR46565">
    <property type="entry name" value="COLD SHOCK DOMAIN PROTEIN 2"/>
    <property type="match status" value="1"/>
</dbReference>
<dbReference type="PIRSF" id="PIRSF002599">
    <property type="entry name" value="Cold_shock_A"/>
    <property type="match status" value="1"/>
</dbReference>
<dbReference type="Pfam" id="PF00313">
    <property type="entry name" value="CSD"/>
    <property type="match status" value="1"/>
</dbReference>
<keyword evidence="6" id="KW-0804">Transcription</keyword>
<feature type="domain" description="CSD" evidence="8">
    <location>
        <begin position="1"/>
        <end position="65"/>
    </location>
</feature>
<organism evidence="9">
    <name type="scientific">marine sediment metagenome</name>
    <dbReference type="NCBI Taxonomy" id="412755"/>
    <lineage>
        <taxon>unclassified sequences</taxon>
        <taxon>metagenomes</taxon>
        <taxon>ecological metagenomes</taxon>
    </lineage>
</organism>
<evidence type="ECO:0000256" key="5">
    <source>
        <dbReference type="ARBA" id="ARBA00023159"/>
    </source>
</evidence>
<accession>X1C606</accession>
<evidence type="ECO:0000259" key="8">
    <source>
        <dbReference type="PROSITE" id="PS51857"/>
    </source>
</evidence>
<feature type="compositionally biased region" description="Acidic residues" evidence="7">
    <location>
        <begin position="70"/>
        <end position="79"/>
    </location>
</feature>
<proteinExistence type="predicted"/>
<evidence type="ECO:0000313" key="9">
    <source>
        <dbReference type="EMBL" id="GAG91838.1"/>
    </source>
</evidence>
<keyword evidence="3" id="KW-0805">Transcription regulation</keyword>
<dbReference type="EMBL" id="BART01022048">
    <property type="protein sequence ID" value="GAG91838.1"/>
    <property type="molecule type" value="Genomic_DNA"/>
</dbReference>
<comment type="subcellular location">
    <subcellularLocation>
        <location evidence="1">Cytoplasm</location>
    </subcellularLocation>
</comment>
<gene>
    <name evidence="9" type="ORF">S01H4_40484</name>
</gene>